<dbReference type="InterPro" id="IPR036388">
    <property type="entry name" value="WH-like_DNA-bd_sf"/>
</dbReference>
<gene>
    <name evidence="9" type="ORF">E0H58_32585</name>
</gene>
<comment type="caution">
    <text evidence="9">The sequence shown here is derived from an EMBL/GenBank/DDBJ whole genome shotgun (WGS) entry which is preliminary data.</text>
</comment>
<dbReference type="InterPro" id="IPR019734">
    <property type="entry name" value="TPR_rpt"/>
</dbReference>
<proteinExistence type="inferred from homology"/>
<evidence type="ECO:0000313" key="10">
    <source>
        <dbReference type="Proteomes" id="UP000292385"/>
    </source>
</evidence>
<dbReference type="InterPro" id="IPR027417">
    <property type="entry name" value="P-loop_NTPase"/>
</dbReference>
<evidence type="ECO:0000259" key="8">
    <source>
        <dbReference type="SMART" id="SM01043"/>
    </source>
</evidence>
<dbReference type="CDD" id="cd15831">
    <property type="entry name" value="BTAD"/>
    <property type="match status" value="1"/>
</dbReference>
<accession>A0ABY2A0P2</accession>
<dbReference type="Gene3D" id="3.40.50.300">
    <property type="entry name" value="P-loop containing nucleotide triphosphate hydrolases"/>
    <property type="match status" value="1"/>
</dbReference>
<dbReference type="Gene3D" id="1.10.10.10">
    <property type="entry name" value="Winged helix-like DNA-binding domain superfamily/Winged helix DNA-binding domain"/>
    <property type="match status" value="1"/>
</dbReference>
<evidence type="ECO:0000313" key="9">
    <source>
        <dbReference type="EMBL" id="TCC19624.1"/>
    </source>
</evidence>
<evidence type="ECO:0000256" key="1">
    <source>
        <dbReference type="ARBA" id="ARBA00005820"/>
    </source>
</evidence>
<dbReference type="PANTHER" id="PTHR35807">
    <property type="entry name" value="TRANSCRIPTIONAL REGULATOR REDD-RELATED"/>
    <property type="match status" value="1"/>
</dbReference>
<dbReference type="InterPro" id="IPR011990">
    <property type="entry name" value="TPR-like_helical_dom_sf"/>
</dbReference>
<dbReference type="SUPFAM" id="SSF48452">
    <property type="entry name" value="TPR-like"/>
    <property type="match status" value="2"/>
</dbReference>
<dbReference type="InterPro" id="IPR016032">
    <property type="entry name" value="Sig_transdc_resp-reg_C-effctor"/>
</dbReference>
<keyword evidence="5" id="KW-0802">TPR repeat</keyword>
<dbReference type="Proteomes" id="UP000292385">
    <property type="component" value="Unassembled WGS sequence"/>
</dbReference>
<keyword evidence="3" id="KW-0238">DNA-binding</keyword>
<dbReference type="Gene3D" id="1.25.40.10">
    <property type="entry name" value="Tetratricopeptide repeat domain"/>
    <property type="match status" value="2"/>
</dbReference>
<sequence length="979" mass="106182">MTSANRHGGSTGNPAGTSGSRNIPAAYPPRVVRLRIRPTRGRDTMEIKYLGPLEILAEDKSVPVAGRRRIGVLARLAVEAGQTVRTEQILADVWGDSSAATAGKQLHIVVSKLRELHDPTLIASVIATVPGGYRLTVERDQIDAHLFSRLVERARSARSHGSAGTADALFRRALGLWRGRPLSELDAPWARQEADRLEAERLAVLEEHGELRLAAGDHQALTREYVAHVEAHPVRERLVAQLMLALHRSSRTPDALARYRNARRALIEQNGVEPSAELRRLHQALLVGDPVLDLATPEQQVKVREPDVPAELPGASSAFTARTAEAAEVRAVLGSNGERTVAAIHGPGGIGKSALAIHVAHSMAGRFTDGVIYVNLHGSTAGLDPLSPMTALRHLLRSLGLDGSAVPAQVGEAAARYRSLTAACNLLVILDNAHGVDQVRALVPAGPRCRTLITSRAALTTLDNTAQLQLSALTAADAEALLTRLAGVDRIQDEPDALQEILQLCGGVPLALRIAGARLAARPDWSLRELALRLSDTTRRLDTLAYGDLAVRASLAVSHQRLGEEPGGQDADALFTLLGLIRLPTFTAASTAAVAGWPEHRAEAALEHLLDARLVESAGPARYEFHDLVGLYASEQAARVLPENDRAAALDRAHRHYLLNIWAAKFLINPNDVLRSPVELPAAVFADQAQMGRWLEAERDNLLALATRCLDAPDDAVVLDLVVGLHDPFSRRGWHLQLTDIYARAVDLADRVGAWESKATLRGFLGWAYRDQGRNDAARRQFELALGDWDRADLPKRKVTALNHLGIIALLTGRWDEALDHFETALALNDDVERPVATAVIRNNRAHVYSRQGRVEEAIEEALAAAALWSAVDPNLGAGNANDSLGTIYRRAGRLSEAVESCAVAAPRLRASGHHLKEAVCRWHLGATLHALDRHDEAREQYRKALDLLVGDLLLTQREADEILGQDVPETPAPLKNLF</sequence>
<dbReference type="PROSITE" id="PS50005">
    <property type="entry name" value="TPR"/>
    <property type="match status" value="1"/>
</dbReference>
<dbReference type="SMART" id="SM00862">
    <property type="entry name" value="Trans_reg_C"/>
    <property type="match status" value="1"/>
</dbReference>
<feature type="region of interest" description="Disordered" evidence="6">
    <location>
        <begin position="1"/>
        <end position="25"/>
    </location>
</feature>
<protein>
    <submittedName>
        <fullName evidence="9">Tetratricopeptide repeat protein</fullName>
    </submittedName>
</protein>
<dbReference type="SUPFAM" id="SSF46894">
    <property type="entry name" value="C-terminal effector domain of the bipartite response regulators"/>
    <property type="match status" value="1"/>
</dbReference>
<dbReference type="PANTHER" id="PTHR35807:SF1">
    <property type="entry name" value="TRANSCRIPTIONAL REGULATOR REDD"/>
    <property type="match status" value="1"/>
</dbReference>
<evidence type="ECO:0000256" key="3">
    <source>
        <dbReference type="ARBA" id="ARBA00023125"/>
    </source>
</evidence>
<evidence type="ECO:0000256" key="4">
    <source>
        <dbReference type="ARBA" id="ARBA00023163"/>
    </source>
</evidence>
<dbReference type="InterPro" id="IPR051677">
    <property type="entry name" value="AfsR-DnrI-RedD_regulator"/>
</dbReference>
<dbReference type="SUPFAM" id="SSF52540">
    <property type="entry name" value="P-loop containing nucleoside triphosphate hydrolases"/>
    <property type="match status" value="1"/>
</dbReference>
<organism evidence="9 10">
    <name type="scientific">Kribbella speibonae</name>
    <dbReference type="NCBI Taxonomy" id="1572660"/>
    <lineage>
        <taxon>Bacteria</taxon>
        <taxon>Bacillati</taxon>
        <taxon>Actinomycetota</taxon>
        <taxon>Actinomycetes</taxon>
        <taxon>Propionibacteriales</taxon>
        <taxon>Kribbellaceae</taxon>
        <taxon>Kribbella</taxon>
    </lineage>
</organism>
<dbReference type="EMBL" id="SJJY01000008">
    <property type="protein sequence ID" value="TCC19624.1"/>
    <property type="molecule type" value="Genomic_DNA"/>
</dbReference>
<dbReference type="PRINTS" id="PR00364">
    <property type="entry name" value="DISEASERSIST"/>
</dbReference>
<keyword evidence="4" id="KW-0804">Transcription</keyword>
<dbReference type="Pfam" id="PF03704">
    <property type="entry name" value="BTAD"/>
    <property type="match status" value="1"/>
</dbReference>
<dbReference type="SMART" id="SM00028">
    <property type="entry name" value="TPR"/>
    <property type="match status" value="3"/>
</dbReference>
<name>A0ABY2A0P2_9ACTN</name>
<keyword evidence="2" id="KW-0805">Transcription regulation</keyword>
<dbReference type="InterPro" id="IPR005158">
    <property type="entry name" value="BTAD"/>
</dbReference>
<dbReference type="SMART" id="SM01043">
    <property type="entry name" value="BTAD"/>
    <property type="match status" value="1"/>
</dbReference>
<evidence type="ECO:0000259" key="7">
    <source>
        <dbReference type="SMART" id="SM00862"/>
    </source>
</evidence>
<keyword evidence="10" id="KW-1185">Reference proteome</keyword>
<feature type="domain" description="Bacterial transcriptional activator" evidence="8">
    <location>
        <begin position="142"/>
        <end position="286"/>
    </location>
</feature>
<reference evidence="9 10" key="1">
    <citation type="submission" date="2019-02" db="EMBL/GenBank/DDBJ databases">
        <title>Kribbella capetownensis sp. nov. and Kribbella speibonae sp. nov., isolated from soil.</title>
        <authorList>
            <person name="Curtis S.M."/>
            <person name="Norton I."/>
            <person name="Everest G.J."/>
            <person name="Meyers P.R."/>
        </authorList>
    </citation>
    <scope>NUCLEOTIDE SEQUENCE [LARGE SCALE GENOMIC DNA]</scope>
    <source>
        <strain evidence="9 10">SK5</strain>
    </source>
</reference>
<comment type="similarity">
    <text evidence="1">Belongs to the AfsR/DnrI/RedD regulatory family.</text>
</comment>
<evidence type="ECO:0000256" key="2">
    <source>
        <dbReference type="ARBA" id="ARBA00023015"/>
    </source>
</evidence>
<feature type="compositionally biased region" description="Polar residues" evidence="6">
    <location>
        <begin position="12"/>
        <end position="21"/>
    </location>
</feature>
<dbReference type="Pfam" id="PF13424">
    <property type="entry name" value="TPR_12"/>
    <property type="match status" value="2"/>
</dbReference>
<evidence type="ECO:0000256" key="5">
    <source>
        <dbReference type="PROSITE-ProRule" id="PRU00339"/>
    </source>
</evidence>
<evidence type="ECO:0000256" key="6">
    <source>
        <dbReference type="SAM" id="MobiDB-lite"/>
    </source>
</evidence>
<feature type="domain" description="OmpR/PhoB-type" evidence="7">
    <location>
        <begin position="61"/>
        <end position="135"/>
    </location>
</feature>
<feature type="repeat" description="TPR" evidence="5">
    <location>
        <begin position="799"/>
        <end position="832"/>
    </location>
</feature>
<dbReference type="InterPro" id="IPR001867">
    <property type="entry name" value="OmpR/PhoB-type_DNA-bd"/>
</dbReference>